<dbReference type="GO" id="GO:0050839">
    <property type="term" value="F:cell adhesion molecule binding"/>
    <property type="evidence" value="ECO:0007669"/>
    <property type="project" value="TreeGrafter"/>
</dbReference>
<feature type="region of interest" description="Disordered" evidence="11">
    <location>
        <begin position="493"/>
        <end position="560"/>
    </location>
</feature>
<evidence type="ECO:0000256" key="7">
    <source>
        <dbReference type="ARBA" id="ARBA00023054"/>
    </source>
</evidence>
<feature type="compositionally biased region" description="Polar residues" evidence="11">
    <location>
        <begin position="1139"/>
        <end position="1151"/>
    </location>
</feature>
<feature type="region of interest" description="Disordered" evidence="11">
    <location>
        <begin position="1619"/>
        <end position="1738"/>
    </location>
</feature>
<dbReference type="InterPro" id="IPR037977">
    <property type="entry name" value="CBD_Afadin"/>
</dbReference>
<dbReference type="CDD" id="cd22711">
    <property type="entry name" value="FHA_AFDN"/>
    <property type="match status" value="1"/>
</dbReference>
<feature type="domain" description="Ras-associating" evidence="13">
    <location>
        <begin position="38"/>
        <end position="133"/>
    </location>
</feature>
<feature type="compositionally biased region" description="Basic and acidic residues" evidence="11">
    <location>
        <begin position="1790"/>
        <end position="1803"/>
    </location>
</feature>
<feature type="region of interest" description="Disordered" evidence="11">
    <location>
        <begin position="1202"/>
        <end position="1490"/>
    </location>
</feature>
<keyword evidence="7" id="KW-0175">Coiled coil</keyword>
<feature type="domain" description="Dilute" evidence="14">
    <location>
        <begin position="626"/>
        <end position="873"/>
    </location>
</feature>
<keyword evidence="2" id="KW-0597">Phosphoprotein</keyword>
<dbReference type="InterPro" id="IPR001478">
    <property type="entry name" value="PDZ"/>
</dbReference>
<dbReference type="SUPFAM" id="SSF50156">
    <property type="entry name" value="PDZ domain-like"/>
    <property type="match status" value="1"/>
</dbReference>
<evidence type="ECO:0000256" key="11">
    <source>
        <dbReference type="SAM" id="MobiDB-lite"/>
    </source>
</evidence>
<dbReference type="GO" id="GO:0005912">
    <property type="term" value="C:adherens junction"/>
    <property type="evidence" value="ECO:0007669"/>
    <property type="project" value="UniProtKB-SubCell"/>
</dbReference>
<dbReference type="Proteomes" id="UP000822369">
    <property type="component" value="Chromosome 1"/>
</dbReference>
<feature type="region of interest" description="Disordered" evidence="11">
    <location>
        <begin position="1750"/>
        <end position="1817"/>
    </location>
</feature>
<reference evidence="15" key="1">
    <citation type="submission" date="2020-03" db="EMBL/GenBank/DDBJ databases">
        <title>Intra-Species Differences in Population Size shape Life History and Genome Evolution.</title>
        <authorList>
            <person name="Willemsen D."/>
            <person name="Cui R."/>
            <person name="Valenzano D.R."/>
        </authorList>
    </citation>
    <scope>NUCLEOTIDE SEQUENCE</scope>
    <source>
        <strain evidence="15">GRZ</strain>
        <tissue evidence="15">Whole</tissue>
    </source>
</reference>
<dbReference type="FunFam" id="3.10.20.90:FF:000025">
    <property type="entry name" value="Afadin, adherens junction formation factor"/>
    <property type="match status" value="1"/>
</dbReference>
<dbReference type="Gene3D" id="2.60.200.20">
    <property type="match status" value="1"/>
</dbReference>
<keyword evidence="6" id="KW-0007">Acetylation</keyword>
<feature type="compositionally biased region" description="Polar residues" evidence="11">
    <location>
        <begin position="1729"/>
        <end position="1738"/>
    </location>
</feature>
<feature type="region of interest" description="Disordered" evidence="11">
    <location>
        <begin position="1137"/>
        <end position="1189"/>
    </location>
</feature>
<dbReference type="PROSITE" id="PS50200">
    <property type="entry name" value="RA"/>
    <property type="match status" value="2"/>
</dbReference>
<feature type="compositionally biased region" description="Polar residues" evidence="11">
    <location>
        <begin position="1773"/>
        <end position="1784"/>
    </location>
</feature>
<dbReference type="SUPFAM" id="SSF54236">
    <property type="entry name" value="Ubiquitin-like"/>
    <property type="match status" value="2"/>
</dbReference>
<feature type="compositionally biased region" description="Polar residues" evidence="11">
    <location>
        <begin position="1517"/>
        <end position="1527"/>
    </location>
</feature>
<dbReference type="GO" id="GO:0007155">
    <property type="term" value="P:cell adhesion"/>
    <property type="evidence" value="ECO:0007669"/>
    <property type="project" value="UniProtKB-KW"/>
</dbReference>
<evidence type="ECO:0000256" key="1">
    <source>
        <dbReference type="ARBA" id="ARBA00004536"/>
    </source>
</evidence>
<evidence type="ECO:0000313" key="15">
    <source>
        <dbReference type="EMBL" id="KAF7230820.1"/>
    </source>
</evidence>
<dbReference type="Gene3D" id="3.10.20.90">
    <property type="entry name" value="Phosphatidylinositol 3-kinase Catalytic Subunit, Chain A, domain 1"/>
    <property type="match status" value="2"/>
</dbReference>
<dbReference type="InterPro" id="IPR036034">
    <property type="entry name" value="PDZ_sf"/>
</dbReference>
<feature type="compositionally biased region" description="Pro residues" evidence="11">
    <location>
        <begin position="1364"/>
        <end position="1374"/>
    </location>
</feature>
<feature type="domain" description="PDZ" evidence="12">
    <location>
        <begin position="971"/>
        <end position="1057"/>
    </location>
</feature>
<feature type="region of interest" description="Disordered" evidence="11">
    <location>
        <begin position="1517"/>
        <end position="1541"/>
    </location>
</feature>
<dbReference type="Pfam" id="PF00498">
    <property type="entry name" value="FHA"/>
    <property type="match status" value="1"/>
</dbReference>
<dbReference type="GO" id="GO:0030154">
    <property type="term" value="P:cell differentiation"/>
    <property type="evidence" value="ECO:0007669"/>
    <property type="project" value="UniProtKB-ARBA"/>
</dbReference>
<dbReference type="Pfam" id="PF00788">
    <property type="entry name" value="RA"/>
    <property type="match status" value="2"/>
</dbReference>
<comment type="subcellular location">
    <subcellularLocation>
        <location evidence="1">Cell junction</location>
        <location evidence="1">Adherens junction</location>
    </subcellularLocation>
</comment>
<dbReference type="GO" id="GO:0005737">
    <property type="term" value="C:cytoplasm"/>
    <property type="evidence" value="ECO:0007669"/>
    <property type="project" value="UniProtKB-ARBA"/>
</dbReference>
<comment type="caution">
    <text evidence="15">The sequence shown here is derived from an EMBL/GenBank/DDBJ whole genome shotgun (WGS) entry which is preliminary data.</text>
</comment>
<feature type="compositionally biased region" description="Basic and acidic residues" evidence="11">
    <location>
        <begin position="1384"/>
        <end position="1418"/>
    </location>
</feature>
<feature type="region of interest" description="Disordered" evidence="11">
    <location>
        <begin position="1070"/>
        <end position="1124"/>
    </location>
</feature>
<evidence type="ECO:0000256" key="4">
    <source>
        <dbReference type="ARBA" id="ARBA00022889"/>
    </source>
</evidence>
<evidence type="ECO:0000259" key="14">
    <source>
        <dbReference type="PROSITE" id="PS51126"/>
    </source>
</evidence>
<feature type="compositionally biased region" description="Basic and acidic residues" evidence="11">
    <location>
        <begin position="170"/>
        <end position="192"/>
    </location>
</feature>
<name>A0A9D2Z1B3_NOTFU</name>
<evidence type="ECO:0000256" key="10">
    <source>
        <dbReference type="ARBA" id="ARBA00083790"/>
    </source>
</evidence>
<dbReference type="SUPFAM" id="SSF49879">
    <property type="entry name" value="SMAD/FHA domain"/>
    <property type="match status" value="1"/>
</dbReference>
<dbReference type="GO" id="GO:0034330">
    <property type="term" value="P:cell junction organization"/>
    <property type="evidence" value="ECO:0007669"/>
    <property type="project" value="UniProtKB-ARBA"/>
</dbReference>
<sequence length="1852" mass="209847">MSGSREEERRKLADIINHWNANRLDLFEISQPTEDLEFHGVMRFYFQDRVAGNFATKCIRVSSTATTQDVIETLAEKFRPDMRMLSSPKYSLYEVHVSGEERQLDLDEKPLVVQLNWNKDDREGRFVLKNENDILPKKSQSNGPEKEKDGVIQNFKRTLSKKEKKKEKKREKEFARIPDGDEQALSREDGENSHLAAEVYKDMPETSFTRTISNPEVVMKRRRQQKLEKRMQEFMSNDGRPDSGGTLRIYADSLRPNIPYKTILLSTRDTADFAVVEALEKYGLEKENPREYCIARQDEKSGKEAILDDLECPLQIFRDWPTDRGALVFQLKKRPPDYQGKKGRKMDERGLRGSLPPEKLPYLVELSPGRGNHYAYYAYRHQEDGSDSRDKPKLYRLQHSITEVGSDCTDDGAIQLLGPGILPHHCNLMHTEGMVTVTPHGPDADTFVDGQRVTETTVLRSGSTLQFGTAHVFKFVDPMFDQGGKREPAAVMRGRHKSGSIPETTSDLHGDVHGGAALPTSKSSGKLDMERGMVKPMIRGEQQDSRSQDSSADRTELTLPAGIEFRDNSEDTFLSAIINYTNSSTVHFKLSPTYVLYMACRYVLSPTYRPDMSPSERTHKVIAIVNKMVNMMEGVIQCVNGTLQKQKNIAGALAFWMANASELLNFIKQDRDLSRITLDAQDILAHLVQMAFKYLVHCLQADLNNYMPAFLDDPEEHNPQRPKIEDVLHTLTGAMSLLRRCRVNAALTIQLFSQLFHFINMWLFNKLVTDSDSGLCCHYWGAILRQQLSHIEAWAEKQGLELAADCHLSRIVQATTLLTMDKYSMQDVQNIHNTCFKLNSLQLHALMNNYHCAPDEPYIPPELIDHVVAVAENTADELARSDGREVQLEEDPDLQLPFLLPEDGYSCDVVRNLPNGLQDFLEPLLQRGFCRLVPHPRSPGTWTVHFEGADNDNHFSAADTSEMPMRKEPEVVTVTLKKHNGMGLSIVAAKGAGQEKLGIYIKSVVKGGAADVDGRLAAGDQLLSVDGRSLVGLSQERAAELMTRTGSVVTLEVAKQGAIYHGLATLLNQPSPMMQRASDRGRDKNGKMRPKSEGFELYNNTVQNGSPDSPQPGWESYPEPKKMSGEDRLLKNRVDHRSSPNVANQGQSPATKSVYPGGPGTKITSVSTGNLCADDEPSPPHPEAYPIPTQTYPREYFTIPTSKSQDRVVGPGQVPSQHWQGVEERERLPVVDNSMQRINHSQEDLYPLPVRPDERMQPHYPQDYQLRGPPGGVGGPQDLWTSQQQIPSSLESSTSSQEHLNFSSSSTSSNKGPNQKAGPGRWKTPNTPHIVPPNSVQTPSRSDLPPPPPPPPPAVYPDIYEPQPDLPLPPPPTTISPVSAQQAADRKKREEQQRWYEKEKARLDEERERKRREQERKLGQIRANPVMPVQPHNGGAMPPPHHQPPVASMAPPQPYLPLQPQHPPSRPEKLSSLPRSAVPPPISSSNPTGMDTVIRELLPQQQPRTIERRDLQYITINTEGLTSSDSLSPDPWKRDAREKAEKQQQLHIVDLLDKEIQELQAKPERTAEESDRLRKLMLEWQFQKRLQESKQGDEDEEEEDDEDMDAMLIMQRLEAEKRVRLQDEERRRKQQLEEIRKREAEERVKQQQEEERRWREEERAKREAEEKRRQEEEYYTRLEVERRRQHEEAERKLLTPDEPAGLYRPPLPRDYQPLAPHNPTNTPPPPPQRNTSYLKTQVISPDTLYTAKFVSYAGDEEDEEEASSAGSGGGQSGFNSYTGNSTGVVGSGEVYKDLRDKWTRSQEQENSIPSDAPESLTFKERQRLFSQGKEVSNKVKASRKLMELENELNTKQ</sequence>
<dbReference type="InterPro" id="IPR008984">
    <property type="entry name" value="SMAD_FHA_dom_sf"/>
</dbReference>
<feature type="compositionally biased region" description="Basic and acidic residues" evidence="11">
    <location>
        <begin position="1619"/>
        <end position="1695"/>
    </location>
</feature>
<dbReference type="CDD" id="cd01781">
    <property type="entry name" value="RA2_Afadin"/>
    <property type="match status" value="1"/>
</dbReference>
<dbReference type="SMART" id="SM00228">
    <property type="entry name" value="PDZ"/>
    <property type="match status" value="1"/>
</dbReference>
<accession>A0A9D2Z1B3</accession>
<dbReference type="CDD" id="cd15471">
    <property type="entry name" value="Myo5p-like_CBD_afadin"/>
    <property type="match status" value="1"/>
</dbReference>
<feature type="compositionally biased region" description="Basic and acidic residues" evidence="11">
    <location>
        <begin position="541"/>
        <end position="556"/>
    </location>
</feature>
<dbReference type="InterPro" id="IPR028842">
    <property type="entry name" value="Afadin"/>
</dbReference>
<feature type="compositionally biased region" description="Polar residues" evidence="11">
    <location>
        <begin position="1098"/>
        <end position="1108"/>
    </location>
</feature>
<feature type="region of interest" description="Disordered" evidence="11">
    <location>
        <begin position="1585"/>
        <end position="1606"/>
    </location>
</feature>
<dbReference type="GO" id="GO:0032880">
    <property type="term" value="P:regulation of protein localization"/>
    <property type="evidence" value="ECO:0007669"/>
    <property type="project" value="TreeGrafter"/>
</dbReference>
<dbReference type="EMBL" id="JAAVVJ010000001">
    <property type="protein sequence ID" value="KAF7230820.1"/>
    <property type="molecule type" value="Genomic_DNA"/>
</dbReference>
<evidence type="ECO:0000259" key="12">
    <source>
        <dbReference type="PROSITE" id="PS50106"/>
    </source>
</evidence>
<keyword evidence="4" id="KW-0130">Cell adhesion</keyword>
<dbReference type="PANTHER" id="PTHR10398:SF2">
    <property type="entry name" value="AFADIN"/>
    <property type="match status" value="1"/>
</dbReference>
<evidence type="ECO:0000313" key="16">
    <source>
        <dbReference type="Proteomes" id="UP000822369"/>
    </source>
</evidence>
<feature type="region of interest" description="Disordered" evidence="11">
    <location>
        <begin position="131"/>
        <end position="192"/>
    </location>
</feature>
<evidence type="ECO:0000256" key="8">
    <source>
        <dbReference type="ARBA" id="ARBA00058472"/>
    </source>
</evidence>
<dbReference type="SMART" id="SM00314">
    <property type="entry name" value="RA"/>
    <property type="match status" value="2"/>
</dbReference>
<dbReference type="InterPro" id="IPR000253">
    <property type="entry name" value="FHA_dom"/>
</dbReference>
<evidence type="ECO:0000256" key="9">
    <source>
        <dbReference type="ARBA" id="ARBA00073709"/>
    </source>
</evidence>
<evidence type="ECO:0000256" key="5">
    <source>
        <dbReference type="ARBA" id="ARBA00022949"/>
    </source>
</evidence>
<keyword evidence="3" id="KW-0677">Repeat</keyword>
<dbReference type="InterPro" id="IPR002710">
    <property type="entry name" value="Dilute_dom"/>
</dbReference>
<evidence type="ECO:0000256" key="3">
    <source>
        <dbReference type="ARBA" id="ARBA00022737"/>
    </source>
</evidence>
<dbReference type="FunFam" id="2.30.42.10:FF:000032">
    <property type="entry name" value="Afadin isoform A"/>
    <property type="match status" value="1"/>
</dbReference>
<dbReference type="Pfam" id="PF01843">
    <property type="entry name" value="DIL"/>
    <property type="match status" value="1"/>
</dbReference>
<dbReference type="CDD" id="cd06789">
    <property type="entry name" value="PDZ_AFDN-like"/>
    <property type="match status" value="1"/>
</dbReference>
<dbReference type="PROSITE" id="PS50106">
    <property type="entry name" value="PDZ"/>
    <property type="match status" value="1"/>
</dbReference>
<proteinExistence type="predicted"/>
<dbReference type="InterPro" id="IPR000159">
    <property type="entry name" value="RA_dom"/>
</dbReference>
<dbReference type="FunFam" id="3.10.20.90:FF:000033">
    <property type="entry name" value="afadin isoform X1"/>
    <property type="match status" value="1"/>
</dbReference>
<keyword evidence="5" id="KW-0965">Cell junction</keyword>
<evidence type="ECO:0000256" key="6">
    <source>
        <dbReference type="ARBA" id="ARBA00022990"/>
    </source>
</evidence>
<organism evidence="15 16">
    <name type="scientific">Nothobranchius furzeri</name>
    <name type="common">Turquoise killifish</name>
    <dbReference type="NCBI Taxonomy" id="105023"/>
    <lineage>
        <taxon>Eukaryota</taxon>
        <taxon>Metazoa</taxon>
        <taxon>Chordata</taxon>
        <taxon>Craniata</taxon>
        <taxon>Vertebrata</taxon>
        <taxon>Euteleostomi</taxon>
        <taxon>Actinopterygii</taxon>
        <taxon>Neopterygii</taxon>
        <taxon>Teleostei</taxon>
        <taxon>Neoteleostei</taxon>
        <taxon>Acanthomorphata</taxon>
        <taxon>Ovalentaria</taxon>
        <taxon>Atherinomorphae</taxon>
        <taxon>Cyprinodontiformes</taxon>
        <taxon>Nothobranchiidae</taxon>
        <taxon>Nothobranchius</taxon>
    </lineage>
</organism>
<protein>
    <recommendedName>
        <fullName evidence="9">Afadin</fullName>
    </recommendedName>
    <alternativeName>
        <fullName evidence="10">Afadin adherens junction formation factor</fullName>
    </alternativeName>
</protein>
<dbReference type="InterPro" id="IPR029071">
    <property type="entry name" value="Ubiquitin-like_domsf"/>
</dbReference>
<dbReference type="Gene3D" id="2.30.42.10">
    <property type="match status" value="1"/>
</dbReference>
<dbReference type="FunFam" id="2.60.200.20:FF:000006">
    <property type="entry name" value="Afadin, adherens junction formation factor"/>
    <property type="match status" value="1"/>
</dbReference>
<feature type="compositionally biased region" description="Pro residues" evidence="11">
    <location>
        <begin position="1344"/>
        <end position="1355"/>
    </location>
</feature>
<comment type="function">
    <text evidence="8">Belongs to an adhesion system, probably together with the E-cadherin-catenin system, which plays a role in the organization of homotypic, interneuronal and heterotypic cell-cell adherens junctions (AJs). Nectin- and actin-filament-binding protein that connects nectin to the actin cytoskeleton. May play a key role in the organization of epithelial structures of the embryonic ectoderm. Essential for the organization of adherens junctions.</text>
</comment>
<dbReference type="GO" id="GO:0007165">
    <property type="term" value="P:signal transduction"/>
    <property type="evidence" value="ECO:0007669"/>
    <property type="project" value="InterPro"/>
</dbReference>
<feature type="compositionally biased region" description="Pro residues" evidence="11">
    <location>
        <begin position="1451"/>
        <end position="1464"/>
    </location>
</feature>
<feature type="compositionally biased region" description="Basic and acidic residues" evidence="11">
    <location>
        <begin position="1077"/>
        <end position="1094"/>
    </location>
</feature>
<feature type="compositionally biased region" description="Basic and acidic residues" evidence="11">
    <location>
        <begin position="1531"/>
        <end position="1541"/>
    </location>
</feature>
<dbReference type="Pfam" id="PF00595">
    <property type="entry name" value="PDZ"/>
    <property type="match status" value="1"/>
</dbReference>
<dbReference type="PROSITE" id="PS51126">
    <property type="entry name" value="DILUTE"/>
    <property type="match status" value="1"/>
</dbReference>
<dbReference type="CDD" id="cd01782">
    <property type="entry name" value="RA1_Afadin"/>
    <property type="match status" value="1"/>
</dbReference>
<evidence type="ECO:0000259" key="13">
    <source>
        <dbReference type="PROSITE" id="PS50200"/>
    </source>
</evidence>
<feature type="domain" description="Ras-associating" evidence="13">
    <location>
        <begin position="243"/>
        <end position="336"/>
    </location>
</feature>
<dbReference type="PANTHER" id="PTHR10398">
    <property type="entry name" value="AFADIN"/>
    <property type="match status" value="1"/>
</dbReference>
<feature type="compositionally biased region" description="Basic residues" evidence="11">
    <location>
        <begin position="158"/>
        <end position="169"/>
    </location>
</feature>
<gene>
    <name evidence="15" type="primary">mllt4</name>
    <name evidence="15" type="ORF">G4P62_004374</name>
</gene>
<dbReference type="SMART" id="SM01132">
    <property type="entry name" value="DIL"/>
    <property type="match status" value="1"/>
</dbReference>
<evidence type="ECO:0000256" key="2">
    <source>
        <dbReference type="ARBA" id="ARBA00022553"/>
    </source>
</evidence>
<feature type="compositionally biased region" description="Acidic residues" evidence="11">
    <location>
        <begin position="1593"/>
        <end position="1605"/>
    </location>
</feature>